<evidence type="ECO:0000256" key="1">
    <source>
        <dbReference type="SAM" id="MobiDB-lite"/>
    </source>
</evidence>
<organism evidence="3 4">
    <name type="scientific">Nephila pilipes</name>
    <name type="common">Giant wood spider</name>
    <name type="synonym">Nephila maculata</name>
    <dbReference type="NCBI Taxonomy" id="299642"/>
    <lineage>
        <taxon>Eukaryota</taxon>
        <taxon>Metazoa</taxon>
        <taxon>Ecdysozoa</taxon>
        <taxon>Arthropoda</taxon>
        <taxon>Chelicerata</taxon>
        <taxon>Arachnida</taxon>
        <taxon>Araneae</taxon>
        <taxon>Araneomorphae</taxon>
        <taxon>Entelegynae</taxon>
        <taxon>Araneoidea</taxon>
        <taxon>Nephilidae</taxon>
        <taxon>Nephila</taxon>
    </lineage>
</organism>
<evidence type="ECO:0000313" key="3">
    <source>
        <dbReference type="EMBL" id="GFU25974.1"/>
    </source>
</evidence>
<evidence type="ECO:0000313" key="2">
    <source>
        <dbReference type="EMBL" id="GFU08496.1"/>
    </source>
</evidence>
<evidence type="ECO:0000313" key="4">
    <source>
        <dbReference type="Proteomes" id="UP000887013"/>
    </source>
</evidence>
<dbReference type="Proteomes" id="UP000887013">
    <property type="component" value="Unassembled WGS sequence"/>
</dbReference>
<dbReference type="EMBL" id="BMAW01077862">
    <property type="protein sequence ID" value="GFU08496.1"/>
    <property type="molecule type" value="Genomic_DNA"/>
</dbReference>
<accession>A0A8X6QLX8</accession>
<protein>
    <submittedName>
        <fullName evidence="3">Uncharacterized protein</fullName>
    </submittedName>
</protein>
<dbReference type="AlphaFoldDB" id="A0A8X6QLX8"/>
<keyword evidence="4" id="KW-1185">Reference proteome</keyword>
<reference evidence="3" key="1">
    <citation type="submission" date="2020-08" db="EMBL/GenBank/DDBJ databases">
        <title>Multicomponent nature underlies the extraordinary mechanical properties of spider dragline silk.</title>
        <authorList>
            <person name="Kono N."/>
            <person name="Nakamura H."/>
            <person name="Mori M."/>
            <person name="Yoshida Y."/>
            <person name="Ohtoshi R."/>
            <person name="Malay A.D."/>
            <person name="Moran D.A.P."/>
            <person name="Tomita M."/>
            <person name="Numata K."/>
            <person name="Arakawa K."/>
        </authorList>
    </citation>
    <scope>NUCLEOTIDE SEQUENCE</scope>
</reference>
<proteinExistence type="predicted"/>
<sequence length="77" mass="8308">MKRVPSNPSPISTIESMHTGPIPDPAFLDNPPQITLIDVYLDNFIGEKEAAGTDCVPQPISSSLRPCVLQCFITPKG</sequence>
<name>A0A8X6QLX8_NEPPI</name>
<dbReference type="EMBL" id="BMAW01081735">
    <property type="protein sequence ID" value="GFU25974.1"/>
    <property type="molecule type" value="Genomic_DNA"/>
</dbReference>
<gene>
    <name evidence="3" type="ORF">NPIL_326381</name>
    <name evidence="2" type="ORF">NPIL_48661</name>
</gene>
<feature type="region of interest" description="Disordered" evidence="1">
    <location>
        <begin position="1"/>
        <end position="27"/>
    </location>
</feature>
<comment type="caution">
    <text evidence="3">The sequence shown here is derived from an EMBL/GenBank/DDBJ whole genome shotgun (WGS) entry which is preliminary data.</text>
</comment>